<dbReference type="InterPro" id="IPR017850">
    <property type="entry name" value="Alkaline_phosphatase_core_sf"/>
</dbReference>
<dbReference type="GO" id="GO:0004035">
    <property type="term" value="F:alkaline phosphatase activity"/>
    <property type="evidence" value="ECO:0007669"/>
    <property type="project" value="UniProtKB-EC"/>
</dbReference>
<dbReference type="PRINTS" id="PR00113">
    <property type="entry name" value="ALKPHPHTASE"/>
</dbReference>
<dbReference type="Gene3D" id="3.40.720.10">
    <property type="entry name" value="Alkaline Phosphatase, subunit A"/>
    <property type="match status" value="1"/>
</dbReference>
<proteinExistence type="inferred from homology"/>
<evidence type="ECO:0000313" key="6">
    <source>
        <dbReference type="Proteomes" id="UP001162156"/>
    </source>
</evidence>
<dbReference type="EMBL" id="JANEYF010000847">
    <property type="protein sequence ID" value="KAJ8967639.1"/>
    <property type="molecule type" value="Genomic_DNA"/>
</dbReference>
<dbReference type="PANTHER" id="PTHR11596">
    <property type="entry name" value="ALKALINE PHOSPHATASE"/>
    <property type="match status" value="1"/>
</dbReference>
<evidence type="ECO:0000313" key="5">
    <source>
        <dbReference type="EMBL" id="KAJ8967639.1"/>
    </source>
</evidence>
<feature type="active site" description="Phosphoserine intermediate" evidence="3">
    <location>
        <position position="73"/>
    </location>
</feature>
<evidence type="ECO:0000256" key="4">
    <source>
        <dbReference type="RuleBase" id="RU003946"/>
    </source>
</evidence>
<evidence type="ECO:0000256" key="3">
    <source>
        <dbReference type="PIRSR" id="PIRSR601952-1"/>
    </source>
</evidence>
<organism evidence="5 6">
    <name type="scientific">Rhamnusium bicolor</name>
    <dbReference type="NCBI Taxonomy" id="1586634"/>
    <lineage>
        <taxon>Eukaryota</taxon>
        <taxon>Metazoa</taxon>
        <taxon>Ecdysozoa</taxon>
        <taxon>Arthropoda</taxon>
        <taxon>Hexapoda</taxon>
        <taxon>Insecta</taxon>
        <taxon>Pterygota</taxon>
        <taxon>Neoptera</taxon>
        <taxon>Endopterygota</taxon>
        <taxon>Coleoptera</taxon>
        <taxon>Polyphaga</taxon>
        <taxon>Cucujiformia</taxon>
        <taxon>Chrysomeloidea</taxon>
        <taxon>Cerambycidae</taxon>
        <taxon>Lepturinae</taxon>
        <taxon>Rhagiini</taxon>
        <taxon>Rhamnusium</taxon>
    </lineage>
</organism>
<reference evidence="5" key="1">
    <citation type="journal article" date="2023" name="Insect Mol. Biol.">
        <title>Genome sequencing provides insights into the evolution of gene families encoding plant cell wall-degrading enzymes in longhorned beetles.</title>
        <authorList>
            <person name="Shin N.R."/>
            <person name="Okamura Y."/>
            <person name="Kirsch R."/>
            <person name="Pauchet Y."/>
        </authorList>
    </citation>
    <scope>NUCLEOTIDE SEQUENCE</scope>
    <source>
        <strain evidence="5">RBIC_L_NR</strain>
    </source>
</reference>
<dbReference type="Proteomes" id="UP001162156">
    <property type="component" value="Unassembled WGS sequence"/>
</dbReference>
<sequence>MKIPVLAEDIQCEKVTKISGDQWILNSTSNNVKCSDKIKCAEYFYYQLLQTYTGYYNRCMFQTYSANKLVPDSCSTATALFSGVKANHKTSGVDATVEKDDCEASLKKNAQLESIFTWAQNEGKATGQFKICK</sequence>
<evidence type="ECO:0000256" key="2">
    <source>
        <dbReference type="ARBA" id="ARBA00022553"/>
    </source>
</evidence>
<comment type="caution">
    <text evidence="5">The sequence shown here is derived from an EMBL/GenBank/DDBJ whole genome shotgun (WGS) entry which is preliminary data.</text>
</comment>
<dbReference type="SUPFAM" id="SSF53649">
    <property type="entry name" value="Alkaline phosphatase-like"/>
    <property type="match status" value="1"/>
</dbReference>
<dbReference type="AlphaFoldDB" id="A0AAV8ZQL2"/>
<accession>A0AAV8ZQL2</accession>
<evidence type="ECO:0000256" key="1">
    <source>
        <dbReference type="ARBA" id="ARBA00012647"/>
    </source>
</evidence>
<dbReference type="EC" id="3.1.3.1" evidence="1"/>
<dbReference type="Pfam" id="PF00245">
    <property type="entry name" value="Alk_phosphatase"/>
    <property type="match status" value="1"/>
</dbReference>
<gene>
    <name evidence="5" type="ORF">NQ314_002758</name>
</gene>
<dbReference type="InterPro" id="IPR001952">
    <property type="entry name" value="Alkaline_phosphatase"/>
</dbReference>
<dbReference type="PANTHER" id="PTHR11596:SF5">
    <property type="entry name" value="ALKALINE PHOSPHATASE"/>
    <property type="match status" value="1"/>
</dbReference>
<keyword evidence="2" id="KW-0597">Phosphoprotein</keyword>
<name>A0AAV8ZQL2_9CUCU</name>
<protein>
    <recommendedName>
        <fullName evidence="1">alkaline phosphatase</fullName>
        <ecNumber evidence="1">3.1.3.1</ecNumber>
    </recommendedName>
</protein>
<keyword evidence="6" id="KW-1185">Reference proteome</keyword>
<comment type="similarity">
    <text evidence="4">Belongs to the alkaline phosphatase family.</text>
</comment>